<sequence length="332" mass="34958">MGGEALLAALRKLPPEVLIPLHVATGSATMALHHLRQKREQRNPDAAARGFHNLSPAQWNGLSERQREEKKQEQRRYSDAVSTLALASVAGNIAMGAAGPAVGHPEMSARLLASDIKIATYALARDAVQAMFRMVGTAARTNGGVSGAHTTAAGHFYSMANVVANNVGAVFVPAELDKARLAFAGLAPMLSKADSIHTLLHSAAVKAAINTLLEAADWTNVTQEEANQAGTRQQWDPALKGKREDFMRVLDQSIARTAAINSNVALSTALSLVAEMAELSLPAASLLSNTAAGVAAGMQYKIIAGTWQAEAAVRAEEDRHRPALEPDGTAPA</sequence>
<name>A0A2S7EV42_9XANT</name>
<proteinExistence type="predicted"/>
<evidence type="ECO:0000256" key="1">
    <source>
        <dbReference type="SAM" id="MobiDB-lite"/>
    </source>
</evidence>
<evidence type="ECO:0000313" key="3">
    <source>
        <dbReference type="Proteomes" id="UP000238261"/>
    </source>
</evidence>
<feature type="region of interest" description="Disordered" evidence="1">
    <location>
        <begin position="50"/>
        <end position="77"/>
    </location>
</feature>
<evidence type="ECO:0008006" key="4">
    <source>
        <dbReference type="Google" id="ProtNLM"/>
    </source>
</evidence>
<accession>A0A2S7EV42</accession>
<comment type="caution">
    <text evidence="2">The sequence shown here is derived from an EMBL/GenBank/DDBJ whole genome shotgun (WGS) entry which is preliminary data.</text>
</comment>
<dbReference type="OrthoDB" id="8808487at2"/>
<dbReference type="Proteomes" id="UP000238261">
    <property type="component" value="Unassembled WGS sequence"/>
</dbReference>
<protein>
    <recommendedName>
        <fullName evidence="4">Type III secretion system effector protein</fullName>
    </recommendedName>
</protein>
<gene>
    <name evidence="2" type="ORF">XhyaCFBP1156_13260</name>
</gene>
<reference evidence="3" key="1">
    <citation type="submission" date="2016-08" db="EMBL/GenBank/DDBJ databases">
        <authorList>
            <person name="Merda D."/>
            <person name="Briand M."/>
            <person name="Taghouti G."/>
            <person name="Carrere S."/>
            <person name="Gouzy J."/>
            <person name="Portier P."/>
            <person name="Jacques M.-A."/>
            <person name="Fischer-Le Saux M."/>
        </authorList>
    </citation>
    <scope>NUCLEOTIDE SEQUENCE [LARGE SCALE GENOMIC DNA]</scope>
    <source>
        <strain evidence="3">CFBP1156</strain>
    </source>
</reference>
<evidence type="ECO:0000313" key="2">
    <source>
        <dbReference type="EMBL" id="PPU97004.1"/>
    </source>
</evidence>
<feature type="compositionally biased region" description="Basic and acidic residues" evidence="1">
    <location>
        <begin position="64"/>
        <end position="77"/>
    </location>
</feature>
<organism evidence="2 3">
    <name type="scientific">Xanthomonas hyacinthi</name>
    <dbReference type="NCBI Taxonomy" id="56455"/>
    <lineage>
        <taxon>Bacteria</taxon>
        <taxon>Pseudomonadati</taxon>
        <taxon>Pseudomonadota</taxon>
        <taxon>Gammaproteobacteria</taxon>
        <taxon>Lysobacterales</taxon>
        <taxon>Lysobacteraceae</taxon>
        <taxon>Xanthomonas</taxon>
    </lineage>
</organism>
<dbReference type="EMBL" id="MDEG01000011">
    <property type="protein sequence ID" value="PPU97004.1"/>
    <property type="molecule type" value="Genomic_DNA"/>
</dbReference>
<dbReference type="AlphaFoldDB" id="A0A2S7EV42"/>
<keyword evidence="3" id="KW-1185">Reference proteome</keyword>